<feature type="domain" description="Tn3 transposase DDE" evidence="1">
    <location>
        <begin position="1"/>
        <end position="244"/>
    </location>
</feature>
<reference evidence="2 3" key="1">
    <citation type="submission" date="2019-03" db="EMBL/GenBank/DDBJ databases">
        <title>Genomic Encyclopedia of Type Strains, Phase III (KMG-III): the genomes of soil and plant-associated and newly described type strains.</title>
        <authorList>
            <person name="Whitman W."/>
        </authorList>
    </citation>
    <scope>NUCLEOTIDE SEQUENCE [LARGE SCALE GENOMIC DNA]</scope>
    <source>
        <strain evidence="2 3">VKM Ac-2527</strain>
    </source>
</reference>
<dbReference type="Pfam" id="PF01526">
    <property type="entry name" value="DDE_Tnp_Tn3"/>
    <property type="match status" value="1"/>
</dbReference>
<evidence type="ECO:0000313" key="3">
    <source>
        <dbReference type="Proteomes" id="UP000295388"/>
    </source>
</evidence>
<sequence length="271" mass="29893">MIEGLLRHCTDADIDTNYVDAHGASVVGSAFTELLGFRLLPRLKNIGSIQLYRPDDPKTDPAAANGAAAAVYGQLGAVLTRPIRWDLIAQQYDQMVKYATALRLGTAESESILRRFTRGGPKHPAYAALEELGRAVRTIFACDYLADPELRREIHGGLQVVENWNSGNTVIFYGKDGDLTGPDREHAEVSMLALHLLQSALVHINTLLLQAVIEQPAFHDSLDDIDRRALSPLFWSHINPYGRFRLDMDSRLDLTAAAVASGLDPVQVRPR</sequence>
<comment type="caution">
    <text evidence="2">The sequence shown here is derived from an EMBL/GenBank/DDBJ whole genome shotgun (WGS) entry which is preliminary data.</text>
</comment>
<gene>
    <name evidence="2" type="ORF">EV643_10853</name>
</gene>
<dbReference type="GO" id="GO:0004803">
    <property type="term" value="F:transposase activity"/>
    <property type="evidence" value="ECO:0007669"/>
    <property type="project" value="InterPro"/>
</dbReference>
<dbReference type="GO" id="GO:0006313">
    <property type="term" value="P:DNA transposition"/>
    <property type="evidence" value="ECO:0007669"/>
    <property type="project" value="InterPro"/>
</dbReference>
<evidence type="ECO:0000313" key="2">
    <source>
        <dbReference type="EMBL" id="TDO47747.1"/>
    </source>
</evidence>
<evidence type="ECO:0000259" key="1">
    <source>
        <dbReference type="Pfam" id="PF01526"/>
    </source>
</evidence>
<accession>A0A4V6PT40</accession>
<dbReference type="InterPro" id="IPR002513">
    <property type="entry name" value="Tn3_Tnp_DDE_dom"/>
</dbReference>
<protein>
    <submittedName>
        <fullName evidence="2">Tn3 transposase DDE domain-containing protein</fullName>
    </submittedName>
</protein>
<dbReference type="Proteomes" id="UP000295388">
    <property type="component" value="Unassembled WGS sequence"/>
</dbReference>
<proteinExistence type="predicted"/>
<dbReference type="AlphaFoldDB" id="A0A4V6PT40"/>
<dbReference type="EMBL" id="SNWQ01000008">
    <property type="protein sequence ID" value="TDO47747.1"/>
    <property type="molecule type" value="Genomic_DNA"/>
</dbReference>
<organism evidence="2 3">
    <name type="scientific">Kribbella caucasensis</name>
    <dbReference type="NCBI Taxonomy" id="2512215"/>
    <lineage>
        <taxon>Bacteria</taxon>
        <taxon>Bacillati</taxon>
        <taxon>Actinomycetota</taxon>
        <taxon>Actinomycetes</taxon>
        <taxon>Propionibacteriales</taxon>
        <taxon>Kribbellaceae</taxon>
        <taxon>Kribbella</taxon>
    </lineage>
</organism>
<keyword evidence="3" id="KW-1185">Reference proteome</keyword>
<name>A0A4V6PT40_9ACTN</name>